<dbReference type="GO" id="GO:0016757">
    <property type="term" value="F:glycosyltransferase activity"/>
    <property type="evidence" value="ECO:0007669"/>
    <property type="project" value="UniProtKB-KW"/>
</dbReference>
<accession>A0A261G616</accession>
<sequence length="406" mass="44542">MRETWLILGSLSKRGTTIERMTLRIGFVFDDTLDVLDGVQAHILTLGKELARRGNEVHYLVGQTEDRPVEHIHPLARNMMVAFNGNRMRIPIISKSSSILQVLDDCRFDVLHVQAPYSPLFAGRVLTRAEDSIAVVATYHIAPAGMLSYIGGKILGTINARTHRRIDEVIAVSKVAADYAHLTAHVDSCVIPNPVDVKDLRQRKAQAGQRSIDAFHGNGPHVVFLGRFVERKGAGVLIEALHWGESHHLFPEGMHVTFAGKGPLLEESKKQASDLRLHCSFIGFIEEHDKPSLLASADVAVFPSTGGESFGIVLLEAIASGSKVVLAGDNPGYRSTLMNQENALFPVKGEGRAQALAESMAKALTDHTWSEHVHDEEQALLTSYDVATVADQVEEVYHQAIGIRKH</sequence>
<evidence type="ECO:0000259" key="4">
    <source>
        <dbReference type="Pfam" id="PF13439"/>
    </source>
</evidence>
<dbReference type="Proteomes" id="UP000216451">
    <property type="component" value="Unassembled WGS sequence"/>
</dbReference>
<dbReference type="InterPro" id="IPR028098">
    <property type="entry name" value="Glyco_trans_4-like_N"/>
</dbReference>
<keyword evidence="1 5" id="KW-0328">Glycosyltransferase</keyword>
<comment type="caution">
    <text evidence="5">The sequence shown here is derived from an EMBL/GenBank/DDBJ whole genome shotgun (WGS) entry which is preliminary data.</text>
</comment>
<keyword evidence="2 5" id="KW-0808">Transferase</keyword>
<evidence type="ECO:0000256" key="2">
    <source>
        <dbReference type="ARBA" id="ARBA00022679"/>
    </source>
</evidence>
<dbReference type="AlphaFoldDB" id="A0A261G616"/>
<feature type="domain" description="Glycosyltransferase subfamily 4-like N-terminal" evidence="4">
    <location>
        <begin position="37"/>
        <end position="198"/>
    </location>
</feature>
<name>A0A261G616_9BIFI</name>
<dbReference type="SUPFAM" id="SSF53756">
    <property type="entry name" value="UDP-Glycosyltransferase/glycogen phosphorylase"/>
    <property type="match status" value="1"/>
</dbReference>
<dbReference type="CDD" id="cd03801">
    <property type="entry name" value="GT4_PimA-like"/>
    <property type="match status" value="1"/>
</dbReference>
<keyword evidence="6" id="KW-1185">Reference proteome</keyword>
<protein>
    <submittedName>
        <fullName evidence="5">Phosphatidylinositol alpha-mannosyltransferase</fullName>
    </submittedName>
</protein>
<organism evidence="5 6">
    <name type="scientific">Bifidobacterium aquikefiri</name>
    <dbReference type="NCBI Taxonomy" id="1653207"/>
    <lineage>
        <taxon>Bacteria</taxon>
        <taxon>Bacillati</taxon>
        <taxon>Actinomycetota</taxon>
        <taxon>Actinomycetes</taxon>
        <taxon>Bifidobacteriales</taxon>
        <taxon>Bifidobacteriaceae</taxon>
        <taxon>Bifidobacterium</taxon>
    </lineage>
</organism>
<dbReference type="EMBL" id="MWXA01000005">
    <property type="protein sequence ID" value="OZG66868.1"/>
    <property type="molecule type" value="Genomic_DNA"/>
</dbReference>
<dbReference type="InterPro" id="IPR050194">
    <property type="entry name" value="Glycosyltransferase_grp1"/>
</dbReference>
<dbReference type="Pfam" id="PF13439">
    <property type="entry name" value="Glyco_transf_4"/>
    <property type="match status" value="1"/>
</dbReference>
<evidence type="ECO:0000313" key="6">
    <source>
        <dbReference type="Proteomes" id="UP000216451"/>
    </source>
</evidence>
<dbReference type="Gene3D" id="3.40.50.2000">
    <property type="entry name" value="Glycogen Phosphorylase B"/>
    <property type="match status" value="2"/>
</dbReference>
<evidence type="ECO:0000259" key="3">
    <source>
        <dbReference type="Pfam" id="PF00534"/>
    </source>
</evidence>
<dbReference type="GO" id="GO:1901137">
    <property type="term" value="P:carbohydrate derivative biosynthetic process"/>
    <property type="evidence" value="ECO:0007669"/>
    <property type="project" value="UniProtKB-ARBA"/>
</dbReference>
<feature type="domain" description="Glycosyl transferase family 1" evidence="3">
    <location>
        <begin position="215"/>
        <end position="367"/>
    </location>
</feature>
<proteinExistence type="predicted"/>
<reference evidence="5 6" key="1">
    <citation type="journal article" date="2017" name="BMC Genomics">
        <title>Comparative genomic and phylogenomic analyses of the Bifidobacteriaceae family.</title>
        <authorList>
            <person name="Lugli G.A."/>
            <person name="Milani C."/>
            <person name="Turroni F."/>
            <person name="Duranti S."/>
            <person name="Mancabelli L."/>
            <person name="Mangifesta M."/>
            <person name="Ferrario C."/>
            <person name="Modesto M."/>
            <person name="Mattarelli P."/>
            <person name="Jiri K."/>
            <person name="van Sinderen D."/>
            <person name="Ventura M."/>
        </authorList>
    </citation>
    <scope>NUCLEOTIDE SEQUENCE [LARGE SCALE GENOMIC DNA]</scope>
    <source>
        <strain evidence="5 6">LMG 28769</strain>
    </source>
</reference>
<evidence type="ECO:0000313" key="5">
    <source>
        <dbReference type="EMBL" id="OZG66868.1"/>
    </source>
</evidence>
<evidence type="ECO:0000256" key="1">
    <source>
        <dbReference type="ARBA" id="ARBA00022676"/>
    </source>
</evidence>
<dbReference type="PANTHER" id="PTHR45947">
    <property type="entry name" value="SULFOQUINOVOSYL TRANSFERASE SQD2"/>
    <property type="match status" value="1"/>
</dbReference>
<dbReference type="PANTHER" id="PTHR45947:SF3">
    <property type="entry name" value="SULFOQUINOVOSYL TRANSFERASE SQD2"/>
    <property type="match status" value="1"/>
</dbReference>
<gene>
    <name evidence="5" type="ORF">BAQU_0940</name>
</gene>
<dbReference type="InterPro" id="IPR001296">
    <property type="entry name" value="Glyco_trans_1"/>
</dbReference>
<dbReference type="Pfam" id="PF00534">
    <property type="entry name" value="Glycos_transf_1"/>
    <property type="match status" value="1"/>
</dbReference>